<keyword evidence="1" id="KW-0472">Membrane</keyword>
<feature type="transmembrane region" description="Helical" evidence="1">
    <location>
        <begin position="34"/>
        <end position="55"/>
    </location>
</feature>
<dbReference type="AlphaFoldDB" id="A0A318KDQ7"/>
<name>A0A318KDQ7_9FIRM</name>
<proteinExistence type="predicted"/>
<comment type="caution">
    <text evidence="2">The sequence shown here is derived from an EMBL/GenBank/DDBJ whole genome shotgun (WGS) entry which is preliminary data.</text>
</comment>
<accession>A0A318KDQ7</accession>
<dbReference type="EMBL" id="QJKH01000020">
    <property type="protein sequence ID" value="PXX75106.1"/>
    <property type="molecule type" value="Genomic_DNA"/>
</dbReference>
<evidence type="ECO:0000313" key="3">
    <source>
        <dbReference type="Proteomes" id="UP000247612"/>
    </source>
</evidence>
<evidence type="ECO:0000256" key="1">
    <source>
        <dbReference type="SAM" id="Phobius"/>
    </source>
</evidence>
<organism evidence="2 3">
    <name type="scientific">Dielma fastidiosa</name>
    <dbReference type="NCBI Taxonomy" id="1034346"/>
    <lineage>
        <taxon>Bacteria</taxon>
        <taxon>Bacillati</taxon>
        <taxon>Bacillota</taxon>
        <taxon>Erysipelotrichia</taxon>
        <taxon>Erysipelotrichales</taxon>
        <taxon>Erysipelotrichaceae</taxon>
        <taxon>Dielma</taxon>
    </lineage>
</organism>
<dbReference type="RefSeq" id="WP_022938519.1">
    <property type="nucleotide sequence ID" value="NZ_CABKRQ010000005.1"/>
</dbReference>
<protein>
    <submittedName>
        <fullName evidence="2">Uncharacterized protein</fullName>
    </submittedName>
</protein>
<evidence type="ECO:0000313" key="2">
    <source>
        <dbReference type="EMBL" id="PXX75106.1"/>
    </source>
</evidence>
<dbReference type="Proteomes" id="UP000247612">
    <property type="component" value="Unassembled WGS sequence"/>
</dbReference>
<keyword evidence="1" id="KW-0812">Transmembrane</keyword>
<gene>
    <name evidence="2" type="ORF">DES51_1209</name>
</gene>
<feature type="transmembrane region" description="Helical" evidence="1">
    <location>
        <begin position="67"/>
        <end position="84"/>
    </location>
</feature>
<keyword evidence="3" id="KW-1185">Reference proteome</keyword>
<reference evidence="2 3" key="1">
    <citation type="submission" date="2018-05" db="EMBL/GenBank/DDBJ databases">
        <title>Genomic Encyclopedia of Type Strains, Phase IV (KMG-IV): sequencing the most valuable type-strain genomes for metagenomic binning, comparative biology and taxonomic classification.</title>
        <authorList>
            <person name="Goeker M."/>
        </authorList>
    </citation>
    <scope>NUCLEOTIDE SEQUENCE [LARGE SCALE GENOMIC DNA]</scope>
    <source>
        <strain evidence="2 3">JC118</strain>
    </source>
</reference>
<sequence>MRIKTILSIGFNALCFLSLNGCQSKSVSVSFFSAHTNLLSRILSILMGLALISIIEKIYIKGDKKKLLITIIIAAVLLILLNVFCF</sequence>
<keyword evidence="1" id="KW-1133">Transmembrane helix</keyword>